<protein>
    <submittedName>
        <fullName evidence="15">Uncharacterized protein</fullName>
    </submittedName>
</protein>
<accession>A0A4Y7KQU8</accession>
<comment type="cofactor">
    <cofactor evidence="2">
        <name>Mg(2+)</name>
        <dbReference type="ChEBI" id="CHEBI:18420"/>
    </cofactor>
</comment>
<evidence type="ECO:0000313" key="16">
    <source>
        <dbReference type="Proteomes" id="UP000316621"/>
    </source>
</evidence>
<dbReference type="GO" id="GO:0004576">
    <property type="term" value="F:oligosaccharyl transferase activity"/>
    <property type="evidence" value="ECO:0007669"/>
    <property type="project" value="InterPro"/>
</dbReference>
<feature type="transmembrane region" description="Helical" evidence="14">
    <location>
        <begin position="12"/>
        <end position="38"/>
    </location>
</feature>
<dbReference type="AlphaFoldDB" id="A0A4Y7KQU8"/>
<evidence type="ECO:0000256" key="4">
    <source>
        <dbReference type="ARBA" id="ARBA00004922"/>
    </source>
</evidence>
<dbReference type="GO" id="GO:0046872">
    <property type="term" value="F:metal ion binding"/>
    <property type="evidence" value="ECO:0007669"/>
    <property type="project" value="UniProtKB-KW"/>
</dbReference>
<dbReference type="UniPathway" id="UPA00378"/>
<keyword evidence="16" id="KW-1185">Reference proteome</keyword>
<evidence type="ECO:0000256" key="8">
    <source>
        <dbReference type="ARBA" id="ARBA00022692"/>
    </source>
</evidence>
<evidence type="ECO:0000256" key="14">
    <source>
        <dbReference type="SAM" id="Phobius"/>
    </source>
</evidence>
<gene>
    <name evidence="15" type="ORF">C5167_050687</name>
</gene>
<evidence type="ECO:0000256" key="9">
    <source>
        <dbReference type="ARBA" id="ARBA00022723"/>
    </source>
</evidence>
<keyword evidence="12 14" id="KW-0472">Membrane</keyword>
<keyword evidence="10" id="KW-0460">Magnesium</keyword>
<dbReference type="GO" id="GO:0016020">
    <property type="term" value="C:membrane"/>
    <property type="evidence" value="ECO:0007669"/>
    <property type="project" value="InterPro"/>
</dbReference>
<organism evidence="15 16">
    <name type="scientific">Papaver somniferum</name>
    <name type="common">Opium poppy</name>
    <dbReference type="NCBI Taxonomy" id="3469"/>
    <lineage>
        <taxon>Eukaryota</taxon>
        <taxon>Viridiplantae</taxon>
        <taxon>Streptophyta</taxon>
        <taxon>Embryophyta</taxon>
        <taxon>Tracheophyta</taxon>
        <taxon>Spermatophyta</taxon>
        <taxon>Magnoliopsida</taxon>
        <taxon>Ranunculales</taxon>
        <taxon>Papaveraceae</taxon>
        <taxon>Papaveroideae</taxon>
        <taxon>Papaver</taxon>
    </lineage>
</organism>
<evidence type="ECO:0000256" key="6">
    <source>
        <dbReference type="ARBA" id="ARBA00022676"/>
    </source>
</evidence>
<comment type="cofactor">
    <cofactor evidence="1">
        <name>Mn(2+)</name>
        <dbReference type="ChEBI" id="CHEBI:29035"/>
    </cofactor>
</comment>
<evidence type="ECO:0000256" key="12">
    <source>
        <dbReference type="ARBA" id="ARBA00023136"/>
    </source>
</evidence>
<dbReference type="PANTHER" id="PTHR13872">
    <property type="entry name" value="DOLICHYL-DIPHOSPHOOLIGOSACCHARIDE--PROTEIN GLYCOSYLTRANSFERASE SUBUNIT"/>
    <property type="match status" value="1"/>
</dbReference>
<evidence type="ECO:0000256" key="13">
    <source>
        <dbReference type="ARBA" id="ARBA00023211"/>
    </source>
</evidence>
<keyword evidence="8 14" id="KW-0812">Transmembrane</keyword>
<dbReference type="Proteomes" id="UP000316621">
    <property type="component" value="Chromosome 8"/>
</dbReference>
<keyword evidence="11 14" id="KW-1133">Transmembrane helix</keyword>
<reference evidence="15 16" key="1">
    <citation type="journal article" date="2018" name="Science">
        <title>The opium poppy genome and morphinan production.</title>
        <authorList>
            <person name="Guo L."/>
            <person name="Winzer T."/>
            <person name="Yang X."/>
            <person name="Li Y."/>
            <person name="Ning Z."/>
            <person name="He Z."/>
            <person name="Teodor R."/>
            <person name="Lu Y."/>
            <person name="Bowser T.A."/>
            <person name="Graham I.A."/>
            <person name="Ye K."/>
        </authorList>
    </citation>
    <scope>NUCLEOTIDE SEQUENCE [LARGE SCALE GENOMIC DNA]</scope>
    <source>
        <strain evidence="16">cv. HN1</strain>
        <tissue evidence="15">Leaves</tissue>
    </source>
</reference>
<dbReference type="GO" id="GO:0012505">
    <property type="term" value="C:endomembrane system"/>
    <property type="evidence" value="ECO:0007669"/>
    <property type="project" value="UniProtKB-SubCell"/>
</dbReference>
<evidence type="ECO:0000256" key="3">
    <source>
        <dbReference type="ARBA" id="ARBA00004127"/>
    </source>
</evidence>
<dbReference type="InterPro" id="IPR003674">
    <property type="entry name" value="Oligo_trans_STT3"/>
</dbReference>
<dbReference type="EMBL" id="CM010722">
    <property type="protein sequence ID" value="RZC75207.1"/>
    <property type="molecule type" value="Genomic_DNA"/>
</dbReference>
<evidence type="ECO:0000313" key="15">
    <source>
        <dbReference type="EMBL" id="RZC75207.1"/>
    </source>
</evidence>
<dbReference type="Gramene" id="RZC75207">
    <property type="protein sequence ID" value="RZC75207"/>
    <property type="gene ID" value="C5167_050687"/>
</dbReference>
<evidence type="ECO:0000256" key="10">
    <source>
        <dbReference type="ARBA" id="ARBA00022842"/>
    </source>
</evidence>
<keyword evidence="9" id="KW-0479">Metal-binding</keyword>
<comment type="similarity">
    <text evidence="5">Belongs to the STT3 family.</text>
</comment>
<evidence type="ECO:0000256" key="5">
    <source>
        <dbReference type="ARBA" id="ARBA00010810"/>
    </source>
</evidence>
<keyword evidence="6" id="KW-0328">Glycosyltransferase</keyword>
<comment type="pathway">
    <text evidence="4">Protein modification; protein glycosylation.</text>
</comment>
<evidence type="ECO:0000256" key="1">
    <source>
        <dbReference type="ARBA" id="ARBA00001936"/>
    </source>
</evidence>
<evidence type="ECO:0000256" key="2">
    <source>
        <dbReference type="ARBA" id="ARBA00001946"/>
    </source>
</evidence>
<keyword evidence="13" id="KW-0464">Manganese</keyword>
<evidence type="ECO:0000256" key="11">
    <source>
        <dbReference type="ARBA" id="ARBA00022989"/>
    </source>
</evidence>
<comment type="subcellular location">
    <subcellularLocation>
        <location evidence="3">Endomembrane system</location>
        <topology evidence="3">Multi-pass membrane protein</topology>
    </subcellularLocation>
</comment>
<feature type="transmembrane region" description="Helical" evidence="14">
    <location>
        <begin position="118"/>
        <end position="138"/>
    </location>
</feature>
<proteinExistence type="inferred from homology"/>
<feature type="transmembrane region" description="Helical" evidence="14">
    <location>
        <begin position="158"/>
        <end position="177"/>
    </location>
</feature>
<dbReference type="STRING" id="3469.A0A4Y7KQU8"/>
<sequence length="223" mass="24099">MNITYGSKVVPIIASVGLMLVFAPAGRVMAGIALSGAFDVFTSSVNFNCLELGHSDGVLSPKMFRVALTRVAWPWCSGGLQPNKGMEQFESLIYASSFAVLYIVTSVYFSGVMVRPMLVFAPAACIMAGMLFLELLMFSHAQSKFQLPGLLGYSDVSVILAFLLVHVLGVLCIVSGLHHTPADGVVINTKTSKEDRRKDRDIKSGKTPIHGFVETSECISKMK</sequence>
<evidence type="ECO:0000256" key="7">
    <source>
        <dbReference type="ARBA" id="ARBA00022679"/>
    </source>
</evidence>
<feature type="transmembrane region" description="Helical" evidence="14">
    <location>
        <begin position="92"/>
        <end position="111"/>
    </location>
</feature>
<dbReference type="PANTHER" id="PTHR13872:SF48">
    <property type="entry name" value="DOLICHYL-DIPHOSPHOOLIGOSACCHARIDE--PROTEIN GLYCOSYLTRANSFERASE SUBUNIT STT3A"/>
    <property type="match status" value="1"/>
</dbReference>
<name>A0A4Y7KQU8_PAPSO</name>
<keyword evidence="7" id="KW-0808">Transferase</keyword>